<dbReference type="PANTHER" id="PTHR42085">
    <property type="entry name" value="F-BOX DOMAIN-CONTAINING PROTEIN"/>
    <property type="match status" value="1"/>
</dbReference>
<dbReference type="OrthoDB" id="5358429at2759"/>
<protein>
    <submittedName>
        <fullName evidence="1">Uncharacterized protein</fullName>
    </submittedName>
</protein>
<dbReference type="InterPro" id="IPR038883">
    <property type="entry name" value="AN11006-like"/>
</dbReference>
<dbReference type="Proteomes" id="UP000799750">
    <property type="component" value="Unassembled WGS sequence"/>
</dbReference>
<dbReference type="PANTHER" id="PTHR42085:SF1">
    <property type="entry name" value="F-BOX DOMAIN-CONTAINING PROTEIN"/>
    <property type="match status" value="1"/>
</dbReference>
<keyword evidence="2" id="KW-1185">Reference proteome</keyword>
<evidence type="ECO:0000313" key="1">
    <source>
        <dbReference type="EMBL" id="KAF2490204.1"/>
    </source>
</evidence>
<dbReference type="EMBL" id="MU004197">
    <property type="protein sequence ID" value="KAF2490204.1"/>
    <property type="molecule type" value="Genomic_DNA"/>
</dbReference>
<evidence type="ECO:0000313" key="2">
    <source>
        <dbReference type="Proteomes" id="UP000799750"/>
    </source>
</evidence>
<gene>
    <name evidence="1" type="ORF">BU16DRAFT_566233</name>
</gene>
<accession>A0A6A6QDS4</accession>
<proteinExistence type="predicted"/>
<reference evidence="1" key="1">
    <citation type="journal article" date="2020" name="Stud. Mycol.">
        <title>101 Dothideomycetes genomes: a test case for predicting lifestyles and emergence of pathogens.</title>
        <authorList>
            <person name="Haridas S."/>
            <person name="Albert R."/>
            <person name="Binder M."/>
            <person name="Bloem J."/>
            <person name="Labutti K."/>
            <person name="Salamov A."/>
            <person name="Andreopoulos B."/>
            <person name="Baker S."/>
            <person name="Barry K."/>
            <person name="Bills G."/>
            <person name="Bluhm B."/>
            <person name="Cannon C."/>
            <person name="Castanera R."/>
            <person name="Culley D."/>
            <person name="Daum C."/>
            <person name="Ezra D."/>
            <person name="Gonzalez J."/>
            <person name="Henrissat B."/>
            <person name="Kuo A."/>
            <person name="Liang C."/>
            <person name="Lipzen A."/>
            <person name="Lutzoni F."/>
            <person name="Magnuson J."/>
            <person name="Mondo S."/>
            <person name="Nolan M."/>
            <person name="Ohm R."/>
            <person name="Pangilinan J."/>
            <person name="Park H.-J."/>
            <person name="Ramirez L."/>
            <person name="Alfaro M."/>
            <person name="Sun H."/>
            <person name="Tritt A."/>
            <person name="Yoshinaga Y."/>
            <person name="Zwiers L.-H."/>
            <person name="Turgeon B."/>
            <person name="Goodwin S."/>
            <person name="Spatafora J."/>
            <person name="Crous P."/>
            <person name="Grigoriev I."/>
        </authorList>
    </citation>
    <scope>NUCLEOTIDE SEQUENCE</scope>
    <source>
        <strain evidence="1">CBS 269.34</strain>
    </source>
</reference>
<name>A0A6A6QDS4_9PEZI</name>
<sequence length="330" mass="38119">MNHGKRPREPEGNNVEEIPRLRAPGIEVLHTAFKKVLISFEGHEVRLGVRLAPNGTVEIGFKSNSASTRWIKDETREEAAFLNRLVLRPVSTQRRCFPFMKLPAEIRLMIYELVVNQYPNTVTKDEWFHGSTLRPTIDGTCLPTDISFGPMRKLLVMNKQMRAEVSVMLFRTFQLDFNFDYVNYRYFDEKGRCDLSITRDVLDAIGPLGRANIKKLRIRWWDARWESVQDRSDPAFANVAMEVADLLRQCGKLEQLHVVIPKQKALGKTGLKPRHFSKTCAFGELRAVTNVSNVRIHSPGDALKEWLLEGMTGSKVESDFELWSWWIRSW</sequence>
<dbReference type="AlphaFoldDB" id="A0A6A6QDS4"/>
<organism evidence="1 2">
    <name type="scientific">Lophium mytilinum</name>
    <dbReference type="NCBI Taxonomy" id="390894"/>
    <lineage>
        <taxon>Eukaryota</taxon>
        <taxon>Fungi</taxon>
        <taxon>Dikarya</taxon>
        <taxon>Ascomycota</taxon>
        <taxon>Pezizomycotina</taxon>
        <taxon>Dothideomycetes</taxon>
        <taxon>Pleosporomycetidae</taxon>
        <taxon>Mytilinidiales</taxon>
        <taxon>Mytilinidiaceae</taxon>
        <taxon>Lophium</taxon>
    </lineage>
</organism>